<gene>
    <name evidence="1" type="ORF">Hamer_G005040</name>
</gene>
<reference evidence="1" key="1">
    <citation type="journal article" date="2021" name="Sci. Adv.">
        <title>The American lobster genome reveals insights on longevity, neural, and immune adaptations.</title>
        <authorList>
            <person name="Polinski J.M."/>
            <person name="Zimin A.V."/>
            <person name="Clark K.F."/>
            <person name="Kohn A.B."/>
            <person name="Sadowski N."/>
            <person name="Timp W."/>
            <person name="Ptitsyn A."/>
            <person name="Khanna P."/>
            <person name="Romanova D.Y."/>
            <person name="Williams P."/>
            <person name="Greenwood S.J."/>
            <person name="Moroz L.L."/>
            <person name="Walt D.R."/>
            <person name="Bodnar A.G."/>
        </authorList>
    </citation>
    <scope>NUCLEOTIDE SEQUENCE</scope>
    <source>
        <strain evidence="1">GMGI-L3</strain>
    </source>
</reference>
<dbReference type="Proteomes" id="UP000747542">
    <property type="component" value="Unassembled WGS sequence"/>
</dbReference>
<organism evidence="1 2">
    <name type="scientific">Homarus americanus</name>
    <name type="common">American lobster</name>
    <dbReference type="NCBI Taxonomy" id="6706"/>
    <lineage>
        <taxon>Eukaryota</taxon>
        <taxon>Metazoa</taxon>
        <taxon>Ecdysozoa</taxon>
        <taxon>Arthropoda</taxon>
        <taxon>Crustacea</taxon>
        <taxon>Multicrustacea</taxon>
        <taxon>Malacostraca</taxon>
        <taxon>Eumalacostraca</taxon>
        <taxon>Eucarida</taxon>
        <taxon>Decapoda</taxon>
        <taxon>Pleocyemata</taxon>
        <taxon>Astacidea</taxon>
        <taxon>Nephropoidea</taxon>
        <taxon>Nephropidae</taxon>
        <taxon>Homarus</taxon>
    </lineage>
</organism>
<evidence type="ECO:0000313" key="2">
    <source>
        <dbReference type="Proteomes" id="UP000747542"/>
    </source>
</evidence>
<protein>
    <submittedName>
        <fullName evidence="1">Uncharacterized protein</fullName>
    </submittedName>
</protein>
<name>A0A8J5JY92_HOMAM</name>
<evidence type="ECO:0000313" key="1">
    <source>
        <dbReference type="EMBL" id="KAG7164651.1"/>
    </source>
</evidence>
<dbReference type="EMBL" id="JAHLQT010024959">
    <property type="protein sequence ID" value="KAG7164651.1"/>
    <property type="molecule type" value="Genomic_DNA"/>
</dbReference>
<feature type="non-terminal residue" evidence="1">
    <location>
        <position position="52"/>
    </location>
</feature>
<proteinExistence type="predicted"/>
<dbReference type="AlphaFoldDB" id="A0A8J5JY92"/>
<sequence length="52" mass="5923">MSQEVPTCPRRCSHVPGGAHMSQEVLTCPRRCSHVHTLSFRQVSAERFLRCL</sequence>
<comment type="caution">
    <text evidence="1">The sequence shown here is derived from an EMBL/GenBank/DDBJ whole genome shotgun (WGS) entry which is preliminary data.</text>
</comment>
<accession>A0A8J5JY92</accession>
<keyword evidence="2" id="KW-1185">Reference proteome</keyword>